<accession>A0A267EQV9</accession>
<evidence type="ECO:0000256" key="1">
    <source>
        <dbReference type="ARBA" id="ARBA00010142"/>
    </source>
</evidence>
<gene>
    <name evidence="4" type="ORF">BOX15_Mlig000443g2</name>
</gene>
<dbReference type="SMART" id="SM00173">
    <property type="entry name" value="RAS"/>
    <property type="match status" value="1"/>
</dbReference>
<feature type="non-terminal residue" evidence="4">
    <location>
        <position position="1"/>
    </location>
</feature>
<dbReference type="GO" id="GO:0007264">
    <property type="term" value="P:small GTPase-mediated signal transduction"/>
    <property type="evidence" value="ECO:0007669"/>
    <property type="project" value="InterPro"/>
</dbReference>
<comment type="caution">
    <text evidence="4">The sequence shown here is derived from an EMBL/GenBank/DDBJ whole genome shotgun (WGS) entry which is preliminary data.</text>
</comment>
<dbReference type="InterPro" id="IPR027417">
    <property type="entry name" value="P-loop_NTPase"/>
</dbReference>
<evidence type="ECO:0000256" key="3">
    <source>
        <dbReference type="ARBA" id="ARBA00023134"/>
    </source>
</evidence>
<dbReference type="NCBIfam" id="TIGR00231">
    <property type="entry name" value="small_GTP"/>
    <property type="match status" value="1"/>
</dbReference>
<dbReference type="SMART" id="SM00175">
    <property type="entry name" value="RAB"/>
    <property type="match status" value="1"/>
</dbReference>
<name>A0A267EQV9_9PLAT</name>
<dbReference type="OrthoDB" id="8830751at2759"/>
<evidence type="ECO:0000313" key="5">
    <source>
        <dbReference type="Proteomes" id="UP000215902"/>
    </source>
</evidence>
<dbReference type="FunFam" id="3.40.50.300:FF:001179">
    <property type="entry name" value="Rho family GTPase"/>
    <property type="match status" value="1"/>
</dbReference>
<dbReference type="InterPro" id="IPR001806">
    <property type="entry name" value="Small_GTPase"/>
</dbReference>
<dbReference type="GO" id="GO:0003924">
    <property type="term" value="F:GTPase activity"/>
    <property type="evidence" value="ECO:0007669"/>
    <property type="project" value="InterPro"/>
</dbReference>
<dbReference type="SUPFAM" id="SSF52540">
    <property type="entry name" value="P-loop containing nucleoside triphosphate hydrolases"/>
    <property type="match status" value="1"/>
</dbReference>
<dbReference type="PROSITE" id="PS51420">
    <property type="entry name" value="RHO"/>
    <property type="match status" value="1"/>
</dbReference>
<keyword evidence="5" id="KW-1185">Reference proteome</keyword>
<proteinExistence type="inferred from homology"/>
<dbReference type="STRING" id="282301.A0A267EQV9"/>
<dbReference type="Pfam" id="PF00071">
    <property type="entry name" value="Ras"/>
    <property type="match status" value="1"/>
</dbReference>
<sequence>SIARISILNADKTTFECISTLVPQNMSNITTIKLVLVGDGTVGKTSMVLVYTLNTFPEEYAPTVADDSSHYISVDGKAVRLSIYDTAGQESYDRLRPLGYKDTNVFLLCYSVDNRDSYQNVKAKWVPELRHFGGFSRSPVVLVATKTDTRDDQVGGEALKDPISKEEGEKLAKEINADRFVECSAKKSKNLDAVFTEAVRAHFHALQDDGKKKKKQLSCGLL</sequence>
<dbReference type="Proteomes" id="UP000215902">
    <property type="component" value="Unassembled WGS sequence"/>
</dbReference>
<comment type="similarity">
    <text evidence="1">Belongs to the small GTPase superfamily. Rho family.</text>
</comment>
<dbReference type="SMART" id="SM00174">
    <property type="entry name" value="RHO"/>
    <property type="match status" value="1"/>
</dbReference>
<evidence type="ECO:0000313" key="4">
    <source>
        <dbReference type="EMBL" id="PAA63374.1"/>
    </source>
</evidence>
<dbReference type="EMBL" id="NIVC01001849">
    <property type="protein sequence ID" value="PAA63374.1"/>
    <property type="molecule type" value="Genomic_DNA"/>
</dbReference>
<dbReference type="InterPro" id="IPR003578">
    <property type="entry name" value="Small_GTPase_Rho"/>
</dbReference>
<dbReference type="PANTHER" id="PTHR24072">
    <property type="entry name" value="RHO FAMILY GTPASE"/>
    <property type="match status" value="1"/>
</dbReference>
<dbReference type="GO" id="GO:0005525">
    <property type="term" value="F:GTP binding"/>
    <property type="evidence" value="ECO:0007669"/>
    <property type="project" value="UniProtKB-KW"/>
</dbReference>
<dbReference type="AlphaFoldDB" id="A0A267EQV9"/>
<dbReference type="InterPro" id="IPR005225">
    <property type="entry name" value="Small_GTP-bd"/>
</dbReference>
<reference evidence="4 5" key="1">
    <citation type="submission" date="2017-06" db="EMBL/GenBank/DDBJ databases">
        <title>A platform for efficient transgenesis in Macrostomum lignano, a flatworm model organism for stem cell research.</title>
        <authorList>
            <person name="Berezikov E."/>
        </authorList>
    </citation>
    <scope>NUCLEOTIDE SEQUENCE [LARGE SCALE GENOMIC DNA]</scope>
    <source>
        <strain evidence="4">DV1</strain>
        <tissue evidence="4">Whole organism</tissue>
    </source>
</reference>
<keyword evidence="2" id="KW-0547">Nucleotide-binding</keyword>
<dbReference type="CDD" id="cd00157">
    <property type="entry name" value="Rho"/>
    <property type="match status" value="1"/>
</dbReference>
<organism evidence="4 5">
    <name type="scientific">Macrostomum lignano</name>
    <dbReference type="NCBI Taxonomy" id="282301"/>
    <lineage>
        <taxon>Eukaryota</taxon>
        <taxon>Metazoa</taxon>
        <taxon>Spiralia</taxon>
        <taxon>Lophotrochozoa</taxon>
        <taxon>Platyhelminthes</taxon>
        <taxon>Rhabditophora</taxon>
        <taxon>Macrostomorpha</taxon>
        <taxon>Macrostomida</taxon>
        <taxon>Macrostomidae</taxon>
        <taxon>Macrostomum</taxon>
    </lineage>
</organism>
<dbReference type="Gene3D" id="3.40.50.300">
    <property type="entry name" value="P-loop containing nucleotide triphosphate hydrolases"/>
    <property type="match status" value="1"/>
</dbReference>
<protein>
    <submittedName>
        <fullName evidence="4">Uncharacterized protein</fullName>
    </submittedName>
</protein>
<evidence type="ECO:0000256" key="2">
    <source>
        <dbReference type="ARBA" id="ARBA00022741"/>
    </source>
</evidence>
<dbReference type="PROSITE" id="PS51419">
    <property type="entry name" value="RAB"/>
    <property type="match status" value="1"/>
</dbReference>
<dbReference type="PROSITE" id="PS51421">
    <property type="entry name" value="RAS"/>
    <property type="match status" value="1"/>
</dbReference>
<dbReference type="PRINTS" id="PR00449">
    <property type="entry name" value="RASTRNSFRMNG"/>
</dbReference>
<keyword evidence="3" id="KW-0342">GTP-binding</keyword>